<evidence type="ECO:0008006" key="3">
    <source>
        <dbReference type="Google" id="ProtNLM"/>
    </source>
</evidence>
<dbReference type="RefSeq" id="WP_209656116.1">
    <property type="nucleotide sequence ID" value="NZ_JAGJCB010000019.1"/>
</dbReference>
<evidence type="ECO:0000313" key="1">
    <source>
        <dbReference type="EMBL" id="MBP0905232.1"/>
    </source>
</evidence>
<evidence type="ECO:0000313" key="2">
    <source>
        <dbReference type="Proteomes" id="UP000670776"/>
    </source>
</evidence>
<keyword evidence="2" id="KW-1185">Reference proteome</keyword>
<sequence>MSENLTATLQLNPPDLLITLNSKLAECTNSVFFGMNALETTTELPESLSSQEDSIFMQTPIGNLTLEQSKENFKYWILKKGFEDLISALTELLISFSHIIDLNEKIQKNNKLTLEKFKELIFEPNDSNSTKNFPSLIKKVESSLKYPLKFKSEVETINRVRRCLAHRNGIVRPTDFNTENGLKLKWWFWEMKLTNEGQTKILERFDIITSETKMEMNEIPKTKLFTENQRIEFNYQEFNELALFCQRFGIDLLDKFKLN</sequence>
<name>A0ABS4BYX0_9FLAO</name>
<dbReference type="Proteomes" id="UP000670776">
    <property type="component" value="Unassembled WGS sequence"/>
</dbReference>
<reference evidence="1 2" key="1">
    <citation type="submission" date="2021-04" db="EMBL/GenBank/DDBJ databases">
        <title>Mariniflexile gromovii gen. nov., sp. nov., a gliding bacterium isolated from the sea urchin Strongylocentrotus intermedius.</title>
        <authorList>
            <person name="Ko S."/>
            <person name="Le V."/>
            <person name="Ahn C.-Y."/>
            <person name="Oh H.-M."/>
        </authorList>
    </citation>
    <scope>NUCLEOTIDE SEQUENCE [LARGE SCALE GENOMIC DNA]</scope>
    <source>
        <strain evidence="1 2">KCTC 12570</strain>
    </source>
</reference>
<protein>
    <recommendedName>
        <fullName evidence="3">DZIP3-like HEPN domain-containing protein</fullName>
    </recommendedName>
</protein>
<dbReference type="EMBL" id="JAGJCB010000019">
    <property type="protein sequence ID" value="MBP0905232.1"/>
    <property type="molecule type" value="Genomic_DNA"/>
</dbReference>
<organism evidence="1 2">
    <name type="scientific">Mariniflexile gromovii</name>
    <dbReference type="NCBI Taxonomy" id="362523"/>
    <lineage>
        <taxon>Bacteria</taxon>
        <taxon>Pseudomonadati</taxon>
        <taxon>Bacteroidota</taxon>
        <taxon>Flavobacteriia</taxon>
        <taxon>Flavobacteriales</taxon>
        <taxon>Flavobacteriaceae</taxon>
        <taxon>Mariniflexile</taxon>
    </lineage>
</organism>
<proteinExistence type="predicted"/>
<comment type="caution">
    <text evidence="1">The sequence shown here is derived from an EMBL/GenBank/DDBJ whole genome shotgun (WGS) entry which is preliminary data.</text>
</comment>
<gene>
    <name evidence="1" type="ORF">J8H85_15470</name>
</gene>
<accession>A0ABS4BYX0</accession>